<dbReference type="PROSITE" id="PS51257">
    <property type="entry name" value="PROKAR_LIPOPROTEIN"/>
    <property type="match status" value="1"/>
</dbReference>
<evidence type="ECO:0000313" key="3">
    <source>
        <dbReference type="EMBL" id="WXB13550.1"/>
    </source>
</evidence>
<evidence type="ECO:0000313" key="4">
    <source>
        <dbReference type="Proteomes" id="UP001370348"/>
    </source>
</evidence>
<proteinExistence type="predicted"/>
<evidence type="ECO:0000256" key="2">
    <source>
        <dbReference type="SAM" id="SignalP"/>
    </source>
</evidence>
<dbReference type="RefSeq" id="WP_394823162.1">
    <property type="nucleotide sequence ID" value="NZ_CP089984.1"/>
</dbReference>
<protein>
    <submittedName>
        <fullName evidence="3">Uncharacterized protein</fullName>
    </submittedName>
</protein>
<dbReference type="Proteomes" id="UP001370348">
    <property type="component" value="Chromosome"/>
</dbReference>
<sequence>MLWTRSLRAAALVPLVVAMAACGPSKNGPEIASSATQATYAEVYPNDLQAIGSGFAQSEQEVQRVVGEMPRYPDDMKKQPDWKIVQSIYERADEAGKSYAYAERHREIEGARAFFDAEGTDIARKVGGSCQYVAKQKSCDVELSGVAAHALKEGVDTQLEKRLRASNEAHLIIERYREGLGKDNATVLEKQADSISYASYLANIELVERKVRLDRMVEDADQVQKTADGFIESERNFQKEPGRTDADKKASEARIADMIRSKNALESSKTQAKNLQKNVEERIKAAKKAYSEGIAALKDKVRARVDQAPAAAPAPK</sequence>
<keyword evidence="2" id="KW-0732">Signal</keyword>
<reference evidence="3 4" key="1">
    <citation type="submission" date="2021-12" db="EMBL/GenBank/DDBJ databases">
        <title>Discovery of the Pendulisporaceae a myxobacterial family with distinct sporulation behavior and unique specialized metabolism.</title>
        <authorList>
            <person name="Garcia R."/>
            <person name="Popoff A."/>
            <person name="Bader C.D."/>
            <person name="Loehr J."/>
            <person name="Walesch S."/>
            <person name="Walt C."/>
            <person name="Boldt J."/>
            <person name="Bunk B."/>
            <person name="Haeckl F.J.F.P.J."/>
            <person name="Gunesch A.P."/>
            <person name="Birkelbach J."/>
            <person name="Nuebel U."/>
            <person name="Pietschmann T."/>
            <person name="Bach T."/>
            <person name="Mueller R."/>
        </authorList>
    </citation>
    <scope>NUCLEOTIDE SEQUENCE [LARGE SCALE GENOMIC DNA]</scope>
    <source>
        <strain evidence="3 4">MSr11954</strain>
    </source>
</reference>
<name>A0ABZ2LS37_9BACT</name>
<accession>A0ABZ2LS37</accession>
<keyword evidence="4" id="KW-1185">Reference proteome</keyword>
<feature type="signal peptide" evidence="2">
    <location>
        <begin position="1"/>
        <end position="20"/>
    </location>
</feature>
<organism evidence="3 4">
    <name type="scientific">Pendulispora albinea</name>
    <dbReference type="NCBI Taxonomy" id="2741071"/>
    <lineage>
        <taxon>Bacteria</taxon>
        <taxon>Pseudomonadati</taxon>
        <taxon>Myxococcota</taxon>
        <taxon>Myxococcia</taxon>
        <taxon>Myxococcales</taxon>
        <taxon>Sorangiineae</taxon>
        <taxon>Pendulisporaceae</taxon>
        <taxon>Pendulispora</taxon>
    </lineage>
</organism>
<feature type="coiled-coil region" evidence="1">
    <location>
        <begin position="258"/>
        <end position="289"/>
    </location>
</feature>
<feature type="chain" id="PRO_5045506684" evidence="2">
    <location>
        <begin position="21"/>
        <end position="316"/>
    </location>
</feature>
<evidence type="ECO:0000256" key="1">
    <source>
        <dbReference type="SAM" id="Coils"/>
    </source>
</evidence>
<keyword evidence="1" id="KW-0175">Coiled coil</keyword>
<gene>
    <name evidence="3" type="ORF">LZC94_37615</name>
</gene>
<dbReference type="EMBL" id="CP089984">
    <property type="protein sequence ID" value="WXB13550.1"/>
    <property type="molecule type" value="Genomic_DNA"/>
</dbReference>